<protein>
    <submittedName>
        <fullName evidence="5">Restriction endonuclease subunit S</fullName>
    </submittedName>
</protein>
<keyword evidence="2" id="KW-0680">Restriction system</keyword>
<keyword evidence="5" id="KW-0255">Endonuclease</keyword>
<name>A0A5J4KZ55_9ZZZZ</name>
<keyword evidence="5" id="KW-0540">Nuclease</keyword>
<dbReference type="PANTHER" id="PTHR30408">
    <property type="entry name" value="TYPE-1 RESTRICTION ENZYME ECOKI SPECIFICITY PROTEIN"/>
    <property type="match status" value="1"/>
</dbReference>
<dbReference type="EMBL" id="BLAB01000001">
    <property type="protein sequence ID" value="GER94524.1"/>
    <property type="molecule type" value="Genomic_DNA"/>
</dbReference>
<dbReference type="GO" id="GO:0009307">
    <property type="term" value="P:DNA restriction-modification system"/>
    <property type="evidence" value="ECO:0007669"/>
    <property type="project" value="UniProtKB-KW"/>
</dbReference>
<dbReference type="SUPFAM" id="SSF116734">
    <property type="entry name" value="DNA methylase specificity domain"/>
    <property type="match status" value="2"/>
</dbReference>
<evidence type="ECO:0000256" key="3">
    <source>
        <dbReference type="ARBA" id="ARBA00023125"/>
    </source>
</evidence>
<gene>
    <name evidence="5" type="ORF">A45J_2287</name>
</gene>
<dbReference type="GO" id="GO:0004519">
    <property type="term" value="F:endonuclease activity"/>
    <property type="evidence" value="ECO:0007669"/>
    <property type="project" value="UniProtKB-KW"/>
</dbReference>
<sequence>MIKQINSKISTDYKMTELGPLPQEWKVVKLGEVVKNIVSGDWGNSEKSNVDFIKCYVLRGTDFKKCEDKIINDVPVRFVLKNSFEKRKLKVGDILIELSGGGPGQPTGRIFFVTDDFIKKIGEYVIFSNFVKKLIADKNVILPEYFYRYWQFLYQKGRTLVYEKRTTGIRNFKYNDFLKQENILIPKLQEQRKIAAILSTVQKAIETEGKLIERTKELKKAMMHKLFTEGIGWLSGAETSQKQTEIGPIPESWKVVKLGDYLLPNNDFRFSIDKDNFETACFIPMSLIPEENLFISKFEKRQVSGIRSGIVIYENDLLIAKITPCFENGKQGIVKGLVNGWGYATTEVIPIRTNEQINLIYIAYYFKYPKIRNYLASKMEGSTGRQRLPKSQIENLKIPLPPLPDQQAIADILSTIDQKIEFHSTKKQKLEELFRTFLHELMTARVRVDEINLDFIKMEE</sequence>
<dbReference type="InterPro" id="IPR044946">
    <property type="entry name" value="Restrct_endonuc_typeI_TRD_sf"/>
</dbReference>
<feature type="domain" description="Type I restriction modification DNA specificity" evidence="4">
    <location>
        <begin position="250"/>
        <end position="432"/>
    </location>
</feature>
<feature type="domain" description="Type I restriction modification DNA specificity" evidence="4">
    <location>
        <begin position="22"/>
        <end position="213"/>
    </location>
</feature>
<dbReference type="CDD" id="cd17260">
    <property type="entry name" value="RMtype1_S_EcoEI-TRD1-CR1_like"/>
    <property type="match status" value="1"/>
</dbReference>
<dbReference type="Gene3D" id="1.10.287.1120">
    <property type="entry name" value="Bipartite methylase S protein"/>
    <property type="match status" value="1"/>
</dbReference>
<evidence type="ECO:0000256" key="2">
    <source>
        <dbReference type="ARBA" id="ARBA00022747"/>
    </source>
</evidence>
<dbReference type="InterPro" id="IPR000055">
    <property type="entry name" value="Restrct_endonuc_typeI_TRD"/>
</dbReference>
<comment type="similarity">
    <text evidence="1">Belongs to the type-I restriction system S methylase family.</text>
</comment>
<evidence type="ECO:0000256" key="1">
    <source>
        <dbReference type="ARBA" id="ARBA00010923"/>
    </source>
</evidence>
<evidence type="ECO:0000313" key="5">
    <source>
        <dbReference type="EMBL" id="GER94524.1"/>
    </source>
</evidence>
<reference evidence="5" key="1">
    <citation type="submission" date="2019-10" db="EMBL/GenBank/DDBJ databases">
        <title>Metagenomic sequencing of thiosulfate-disproportionating enrichment culture.</title>
        <authorList>
            <person name="Umezawa K."/>
            <person name="Kojima H."/>
            <person name="Fukui M."/>
        </authorList>
    </citation>
    <scope>NUCLEOTIDE SEQUENCE</scope>
    <source>
        <strain evidence="5">45J</strain>
    </source>
</reference>
<dbReference type="Gene3D" id="3.90.220.20">
    <property type="entry name" value="DNA methylase specificity domains"/>
    <property type="match status" value="2"/>
</dbReference>
<keyword evidence="3" id="KW-0238">DNA-binding</keyword>
<dbReference type="Pfam" id="PF01420">
    <property type="entry name" value="Methylase_S"/>
    <property type="match status" value="2"/>
</dbReference>
<organism evidence="5">
    <name type="scientific">hot springs metagenome</name>
    <dbReference type="NCBI Taxonomy" id="433727"/>
    <lineage>
        <taxon>unclassified sequences</taxon>
        <taxon>metagenomes</taxon>
        <taxon>ecological metagenomes</taxon>
    </lineage>
</organism>
<evidence type="ECO:0000259" key="4">
    <source>
        <dbReference type="Pfam" id="PF01420"/>
    </source>
</evidence>
<proteinExistence type="inferred from homology"/>
<dbReference type="GO" id="GO:0003677">
    <property type="term" value="F:DNA binding"/>
    <property type="evidence" value="ECO:0007669"/>
    <property type="project" value="UniProtKB-KW"/>
</dbReference>
<comment type="caution">
    <text evidence="5">The sequence shown here is derived from an EMBL/GenBank/DDBJ whole genome shotgun (WGS) entry which is preliminary data.</text>
</comment>
<dbReference type="InterPro" id="IPR052021">
    <property type="entry name" value="Type-I_RS_S_subunit"/>
</dbReference>
<dbReference type="AlphaFoldDB" id="A0A5J4KZ55"/>
<dbReference type="PANTHER" id="PTHR30408:SF12">
    <property type="entry name" value="TYPE I RESTRICTION ENZYME MJAVIII SPECIFICITY SUBUNIT"/>
    <property type="match status" value="1"/>
</dbReference>
<keyword evidence="5" id="KW-0378">Hydrolase</keyword>
<accession>A0A5J4KZ55</accession>